<dbReference type="InterPro" id="IPR000515">
    <property type="entry name" value="MetI-like"/>
</dbReference>
<feature type="transmembrane region" description="Helical" evidence="8">
    <location>
        <begin position="255"/>
        <end position="277"/>
    </location>
</feature>
<sequence>MCSLLDNTIYTFSLYNFIGGIMSHTLALQKKQGRDSVFWWIVLAWLSFALLPSWSLDYGLFNSTLEEVLAAYGWNSVNISILWFLLPSALLLRSRSSNGRNKHNTRQCHYFDAGYALLCVLFIITSATLAERGLGYSTVILFISLGAVITLALTRLEWLGGDSFVIGSLISILALIGVFILFPSIAIFIPMFRDESDHFTPFSFISILGQPHILKIITNSVLLSVAVGLGCTFFGLVLAIYTSRIAKRSAIIGRVFSILPIVTPPFVVGLGVTLMMGRSGYITEFLSIWFGLTNTNWLYGFTGIWIAQVLAFTPMAFMILDGAIKTIHPSLEEAAYTLRANRYQTFFHVFIPLLKPALANAFLIVIVQSLADFSNPLVLGGSFDVLATQIYFYIAGSQLDYQAASTLGASLLVFSLLVFCIQYLWIGKRSYVTVSGKSYRGDIQPLPVSLVWGVCTLLFIWVIFNVLLYGSIFYGSFTVNWGVDYTLTLDNFIKLFGQGMSDGAWPSLLDTLLYAGIAAPITAIFGLLIAYIVVRQQFRGKKVIEFTTMLCFAVPGTVAGISYLLAFNNAPFYITGTAFIIIISMTMRNVPVGIRAGIAGLGQIDKSLDEASLSLRAGSMRTILHILLPLLRPALLSALVYSFVRAITTVSAIVFLVTPDTRVATAYILNRVEDGEYGLAIAYGSILIVVMLAVIFLFDYLVGEARISRSKSQNT</sequence>
<protein>
    <submittedName>
        <fullName evidence="10">Ferric transport system permease-like protein</fullName>
    </submittedName>
</protein>
<dbReference type="FunFam" id="1.10.3720.10:FF:000120">
    <property type="entry name" value="Iron(III) ABC transporter permease"/>
    <property type="match status" value="1"/>
</dbReference>
<evidence type="ECO:0000256" key="6">
    <source>
        <dbReference type="ARBA" id="ARBA00022989"/>
    </source>
</evidence>
<evidence type="ECO:0000256" key="3">
    <source>
        <dbReference type="ARBA" id="ARBA00022475"/>
    </source>
</evidence>
<keyword evidence="2 8" id="KW-0813">Transport</keyword>
<feature type="domain" description="ABC transmembrane type-1" evidence="9">
    <location>
        <begin position="508"/>
        <end position="698"/>
    </location>
</feature>
<comment type="caution">
    <text evidence="10">The sequence shown here is derived from an EMBL/GenBank/DDBJ whole genome shotgun (WGS) entry which is preliminary data.</text>
</comment>
<keyword evidence="6 8" id="KW-1133">Transmembrane helix</keyword>
<dbReference type="GO" id="GO:0005886">
    <property type="term" value="C:plasma membrane"/>
    <property type="evidence" value="ECO:0007669"/>
    <property type="project" value="UniProtKB-SubCell"/>
</dbReference>
<dbReference type="InterPro" id="IPR035906">
    <property type="entry name" value="MetI-like_sf"/>
</dbReference>
<keyword evidence="5 8" id="KW-0812">Transmembrane</keyword>
<dbReference type="PROSITE" id="PS50928">
    <property type="entry name" value="ABC_TM1"/>
    <property type="match status" value="2"/>
</dbReference>
<feature type="transmembrane region" description="Helical" evidence="8">
    <location>
        <begin position="12"/>
        <end position="28"/>
    </location>
</feature>
<name>A0A1Y2SE38_9GAMM</name>
<feature type="transmembrane region" description="Helical" evidence="8">
    <location>
        <begin position="113"/>
        <end position="130"/>
    </location>
</feature>
<evidence type="ECO:0000256" key="7">
    <source>
        <dbReference type="ARBA" id="ARBA00023136"/>
    </source>
</evidence>
<feature type="transmembrane region" description="Helical" evidence="8">
    <location>
        <begin position="165"/>
        <end position="189"/>
    </location>
</feature>
<comment type="similarity">
    <text evidence="8">Belongs to the binding-protein-dependent transport system permease family.</text>
</comment>
<dbReference type="Proteomes" id="UP000194350">
    <property type="component" value="Unassembled WGS sequence"/>
</dbReference>
<dbReference type="Gene3D" id="1.10.3720.10">
    <property type="entry name" value="MetI-like"/>
    <property type="match status" value="2"/>
</dbReference>
<evidence type="ECO:0000256" key="4">
    <source>
        <dbReference type="ARBA" id="ARBA00022519"/>
    </source>
</evidence>
<feature type="transmembrane region" description="Helical" evidence="8">
    <location>
        <begin position="136"/>
        <end position="153"/>
    </location>
</feature>
<feature type="transmembrane region" description="Helical" evidence="8">
    <location>
        <begin position="546"/>
        <end position="566"/>
    </location>
</feature>
<feature type="domain" description="ABC transmembrane type-1" evidence="9">
    <location>
        <begin position="217"/>
        <end position="422"/>
    </location>
</feature>
<evidence type="ECO:0000256" key="8">
    <source>
        <dbReference type="RuleBase" id="RU363032"/>
    </source>
</evidence>
<organism evidence="10 11">
    <name type="scientific">Xenorhabdus vietnamensis</name>
    <dbReference type="NCBI Taxonomy" id="351656"/>
    <lineage>
        <taxon>Bacteria</taxon>
        <taxon>Pseudomonadati</taxon>
        <taxon>Pseudomonadota</taxon>
        <taxon>Gammaproteobacteria</taxon>
        <taxon>Enterobacterales</taxon>
        <taxon>Morganellaceae</taxon>
        <taxon>Xenorhabdus</taxon>
    </lineage>
</organism>
<feature type="transmembrane region" description="Helical" evidence="8">
    <location>
        <begin position="634"/>
        <end position="657"/>
    </location>
</feature>
<keyword evidence="7 8" id="KW-0472">Membrane</keyword>
<dbReference type="GO" id="GO:0055085">
    <property type="term" value="P:transmembrane transport"/>
    <property type="evidence" value="ECO:0007669"/>
    <property type="project" value="InterPro"/>
</dbReference>
<gene>
    <name evidence="10" type="ORF">Xvie_01295</name>
</gene>
<keyword evidence="3" id="KW-1003">Cell membrane</keyword>
<dbReference type="Pfam" id="PF00528">
    <property type="entry name" value="BPD_transp_1"/>
    <property type="match status" value="2"/>
</dbReference>
<evidence type="ECO:0000256" key="1">
    <source>
        <dbReference type="ARBA" id="ARBA00004429"/>
    </source>
</evidence>
<dbReference type="STRING" id="351656.Xvie_01295"/>
<keyword evidence="11" id="KW-1185">Reference proteome</keyword>
<feature type="transmembrane region" description="Helical" evidence="8">
    <location>
        <begin position="68"/>
        <end position="92"/>
    </location>
</feature>
<keyword evidence="4" id="KW-0997">Cell inner membrane</keyword>
<feature type="transmembrane region" description="Helical" evidence="8">
    <location>
        <begin position="37"/>
        <end position="56"/>
    </location>
</feature>
<proteinExistence type="inferred from homology"/>
<accession>A0A1Y2SE38</accession>
<dbReference type="CDD" id="cd06261">
    <property type="entry name" value="TM_PBP2"/>
    <property type="match status" value="2"/>
</dbReference>
<evidence type="ECO:0000313" key="11">
    <source>
        <dbReference type="Proteomes" id="UP000194350"/>
    </source>
</evidence>
<feature type="transmembrane region" description="Helical" evidence="8">
    <location>
        <begin position="446"/>
        <end position="472"/>
    </location>
</feature>
<evidence type="ECO:0000313" key="10">
    <source>
        <dbReference type="EMBL" id="OTA17040.1"/>
    </source>
</evidence>
<dbReference type="EMBL" id="MUBJ01000005">
    <property type="protein sequence ID" value="OTA17040.1"/>
    <property type="molecule type" value="Genomic_DNA"/>
</dbReference>
<reference evidence="10 11" key="1">
    <citation type="submission" date="2016-10" db="EMBL/GenBank/DDBJ databases">
        <title>Systematic genetic and metabolomic analysis of Xenorhabdus and Photorhabdus spp., highlights the requirements for a dual symbiotic and pathogenic life style.</title>
        <authorList>
            <person name="Tobias N.J."/>
            <person name="Wolff H."/>
            <person name="Djahanschiri B."/>
            <person name="Pidot S.J."/>
            <person name="Stinear T.P."/>
            <person name="Ebersberger I."/>
            <person name="Bode H.B."/>
        </authorList>
    </citation>
    <scope>NUCLEOTIDE SEQUENCE [LARGE SCALE GENOMIC DNA]</scope>
    <source>
        <strain evidence="10 11">DSM 22392</strain>
    </source>
</reference>
<dbReference type="PANTHER" id="PTHR30183:SF7">
    <property type="entry name" value="FERRIC TRANSPORT SYSTEM PERMEASE PROTEIN FBPB 1-RELATED"/>
    <property type="match status" value="1"/>
</dbReference>
<dbReference type="AlphaFoldDB" id="A0A1Y2SE38"/>
<feature type="transmembrane region" description="Helical" evidence="8">
    <location>
        <begin position="297"/>
        <end position="324"/>
    </location>
</feature>
<evidence type="ECO:0000256" key="5">
    <source>
        <dbReference type="ARBA" id="ARBA00022692"/>
    </source>
</evidence>
<dbReference type="SUPFAM" id="SSF161098">
    <property type="entry name" value="MetI-like"/>
    <property type="match status" value="2"/>
</dbReference>
<comment type="subcellular location">
    <subcellularLocation>
        <location evidence="1">Cell inner membrane</location>
        <topology evidence="1">Multi-pass membrane protein</topology>
    </subcellularLocation>
    <subcellularLocation>
        <location evidence="8">Cell membrane</location>
        <topology evidence="8">Multi-pass membrane protein</topology>
    </subcellularLocation>
</comment>
<feature type="transmembrane region" description="Helical" evidence="8">
    <location>
        <begin position="345"/>
        <end position="367"/>
    </location>
</feature>
<feature type="transmembrane region" description="Helical" evidence="8">
    <location>
        <begin position="512"/>
        <end position="534"/>
    </location>
</feature>
<feature type="transmembrane region" description="Helical" evidence="8">
    <location>
        <begin position="677"/>
        <end position="702"/>
    </location>
</feature>
<feature type="transmembrane region" description="Helical" evidence="8">
    <location>
        <begin position="407"/>
        <end position="426"/>
    </location>
</feature>
<dbReference type="PANTHER" id="PTHR30183">
    <property type="entry name" value="MOLYBDENUM TRANSPORT SYSTEM PERMEASE PROTEIN MODB"/>
    <property type="match status" value="1"/>
</dbReference>
<evidence type="ECO:0000259" key="9">
    <source>
        <dbReference type="PROSITE" id="PS50928"/>
    </source>
</evidence>
<feature type="transmembrane region" description="Helical" evidence="8">
    <location>
        <begin position="572"/>
        <end position="590"/>
    </location>
</feature>
<feature type="transmembrane region" description="Helical" evidence="8">
    <location>
        <begin position="221"/>
        <end position="243"/>
    </location>
</feature>
<evidence type="ECO:0000256" key="2">
    <source>
        <dbReference type="ARBA" id="ARBA00022448"/>
    </source>
</evidence>